<dbReference type="Pfam" id="PF06911">
    <property type="entry name" value="Senescence"/>
    <property type="match status" value="1"/>
</dbReference>
<dbReference type="OrthoDB" id="20821at2759"/>
<evidence type="ECO:0000313" key="3">
    <source>
        <dbReference type="Ensembl" id="ENSPKIP00000007484.1"/>
    </source>
</evidence>
<feature type="region of interest" description="Disordered" evidence="1">
    <location>
        <begin position="282"/>
        <end position="302"/>
    </location>
</feature>
<organism evidence="3 4">
    <name type="scientific">Paramormyrops kingsleyae</name>
    <dbReference type="NCBI Taxonomy" id="1676925"/>
    <lineage>
        <taxon>Eukaryota</taxon>
        <taxon>Metazoa</taxon>
        <taxon>Chordata</taxon>
        <taxon>Craniata</taxon>
        <taxon>Vertebrata</taxon>
        <taxon>Euteleostomi</taxon>
        <taxon>Actinopterygii</taxon>
        <taxon>Neopterygii</taxon>
        <taxon>Teleostei</taxon>
        <taxon>Osteoglossocephala</taxon>
        <taxon>Osteoglossomorpha</taxon>
        <taxon>Osteoglossiformes</taxon>
        <taxon>Mormyridae</taxon>
        <taxon>Paramormyrops</taxon>
    </lineage>
</organism>
<accession>A0A3B3QNS1</accession>
<dbReference type="PANTHER" id="PTHR21068:SF43">
    <property type="entry name" value="SPARTIN"/>
    <property type="match status" value="1"/>
</dbReference>
<dbReference type="Gene3D" id="1.20.58.80">
    <property type="entry name" value="Phosphotransferase system, lactose/cellobiose-type IIA subunit"/>
    <property type="match status" value="1"/>
</dbReference>
<feature type="region of interest" description="Disordered" evidence="1">
    <location>
        <begin position="92"/>
        <end position="117"/>
    </location>
</feature>
<dbReference type="Ensembl" id="ENSPKIT00000031540.1">
    <property type="protein sequence ID" value="ENSPKIP00000007484.1"/>
    <property type="gene ID" value="ENSPKIG00000023358.1"/>
</dbReference>
<feature type="compositionally biased region" description="Polar residues" evidence="1">
    <location>
        <begin position="93"/>
        <end position="105"/>
    </location>
</feature>
<reference evidence="3" key="2">
    <citation type="submission" date="2025-09" db="UniProtKB">
        <authorList>
            <consortium name="Ensembl"/>
        </authorList>
    </citation>
    <scope>IDENTIFICATION</scope>
</reference>
<dbReference type="GeneTree" id="ENSGT00390000012235"/>
<proteinExistence type="predicted"/>
<reference evidence="3" key="1">
    <citation type="submission" date="2025-08" db="UniProtKB">
        <authorList>
            <consortium name="Ensembl"/>
        </authorList>
    </citation>
    <scope>IDENTIFICATION</scope>
</reference>
<dbReference type="KEGG" id="pki:111840474"/>
<evidence type="ECO:0000313" key="4">
    <source>
        <dbReference type="Proteomes" id="UP000261540"/>
    </source>
</evidence>
<dbReference type="Proteomes" id="UP000261540">
    <property type="component" value="Unplaced"/>
</dbReference>
<dbReference type="GO" id="GO:0051301">
    <property type="term" value="P:cell division"/>
    <property type="evidence" value="ECO:0007669"/>
    <property type="project" value="TreeGrafter"/>
</dbReference>
<dbReference type="PANTHER" id="PTHR21068">
    <property type="entry name" value="SPARTIN"/>
    <property type="match status" value="1"/>
</dbReference>
<dbReference type="CTD" id="100005765"/>
<evidence type="ECO:0000256" key="1">
    <source>
        <dbReference type="SAM" id="MobiDB-lite"/>
    </source>
</evidence>
<protein>
    <submittedName>
        <fullName evidence="3">Spartin a</fullName>
    </submittedName>
</protein>
<dbReference type="InterPro" id="IPR009686">
    <property type="entry name" value="Senescence/spartin_C"/>
</dbReference>
<sequence>MENTEPHTNSDRVLAIRKVFEKACKFQSEAVKQSDVLQCAKAPGLHKRGTRGLGGHCVGAECKGPVGHSARQMQNKTKASLNSLSTRLAVLESMTSPSKSSSNEGATGGAAREPPAHTPLALDEDLTISCGNMEGQQTLVGNMDLDSPASTRSLVRDGQELLFIPKGVQIYFVTPDGEVSAPSCPGHLRIIRRTKQVSDAASRGSPSILQVCDWIYDVSVDTPVLQCSSGLFMFPDTSTVTPGSYVGVVLSSELPDSDRKMLRDQLSQLTDLRVQAPDLEKAVGVQEEEEEEEEEKTLPEWSEKVSHGILTGASWLSWGLVKGAEYTEKAIHKGASKLREHITPEDAPASVARGFQVAKQATGGAVKVSQYLVGGVCTVASCMGRELAPHVKKHGSKLVPGSLKTGNGHSNVDGAMKVAASGMQGLATVWSGLELASTNIGKSVASETVSTVKHKFRGIENILDPPCNTKPVKD</sequence>
<dbReference type="GO" id="GO:0005886">
    <property type="term" value="C:plasma membrane"/>
    <property type="evidence" value="ECO:0007669"/>
    <property type="project" value="TreeGrafter"/>
</dbReference>
<feature type="domain" description="Senescence" evidence="2">
    <location>
        <begin position="308"/>
        <end position="456"/>
    </location>
</feature>
<keyword evidence="4" id="KW-1185">Reference proteome</keyword>
<dbReference type="STRING" id="1676925.ENSPKIP00000007484"/>
<feature type="compositionally biased region" description="Acidic residues" evidence="1">
    <location>
        <begin position="286"/>
        <end position="295"/>
    </location>
</feature>
<evidence type="ECO:0000259" key="2">
    <source>
        <dbReference type="Pfam" id="PF06911"/>
    </source>
</evidence>
<dbReference type="AlphaFoldDB" id="A0A3B3QNS1"/>
<dbReference type="GO" id="GO:0030514">
    <property type="term" value="P:negative regulation of BMP signaling pathway"/>
    <property type="evidence" value="ECO:0007669"/>
    <property type="project" value="TreeGrafter"/>
</dbReference>
<name>A0A3B3QNS1_9TELE</name>
<dbReference type="InterPro" id="IPR045036">
    <property type="entry name" value="Spartin-like"/>
</dbReference>